<evidence type="ECO:0000313" key="2">
    <source>
        <dbReference type="EMBL" id="EDX77017.1"/>
    </source>
</evidence>
<dbReference type="AlphaFoldDB" id="B4VM42"/>
<sequence>MDKNAFSGTIYYMHKALRKRNIKLVNLGLPRRYFQWRKLLSYAEKVGFVRLKNSQLGEQYEKFITVVQRQLKSTPCDLLFAPVASKELSFLETNLPIVFLSDATPKLLHDTYKIFLTEEDFRTASNVETAVLSKANKIVYSSGWAAHSAVCDYGAAANKINVVPFGANLDIVPDVNEIRQKYRHQRCRLLFIGKNWQRKGADVAFQTLVSLLKMGIDAELIMVGTVPPAEIQHERLTVIPFLNKNVPQQQEKLNKLLLESHFLLLPTRADCSPIVICEANAYGIPVITSDVGGIPAIVKNGRNGYMLPLSASSHEYADLIATNFVNKDAYEQLVRLSREEYDTRLNWDKWAENLHQIMVNTLEGV</sequence>
<dbReference type="SUPFAM" id="SSF53756">
    <property type="entry name" value="UDP-Glycosyltransferase/glycogen phosphorylase"/>
    <property type="match status" value="1"/>
</dbReference>
<dbReference type="PANTHER" id="PTHR46401">
    <property type="entry name" value="GLYCOSYLTRANSFERASE WBBK-RELATED"/>
    <property type="match status" value="1"/>
</dbReference>
<dbReference type="CDD" id="cd03801">
    <property type="entry name" value="GT4_PimA-like"/>
    <property type="match status" value="1"/>
</dbReference>
<dbReference type="EMBL" id="DS989845">
    <property type="protein sequence ID" value="EDX77017.1"/>
    <property type="molecule type" value="Genomic_DNA"/>
</dbReference>
<protein>
    <submittedName>
        <fullName evidence="2">Glycosyl transferase, group 1 family protein</fullName>
    </submittedName>
</protein>
<dbReference type="PANTHER" id="PTHR46401:SF2">
    <property type="entry name" value="GLYCOSYLTRANSFERASE WBBK-RELATED"/>
    <property type="match status" value="1"/>
</dbReference>
<reference evidence="2 3" key="1">
    <citation type="submission" date="2008-07" db="EMBL/GenBank/DDBJ databases">
        <authorList>
            <person name="Tandeau de Marsac N."/>
            <person name="Ferriera S."/>
            <person name="Johnson J."/>
            <person name="Kravitz S."/>
            <person name="Beeson K."/>
            <person name="Sutton G."/>
            <person name="Rogers Y.-H."/>
            <person name="Friedman R."/>
            <person name="Frazier M."/>
            <person name="Venter J.C."/>
        </authorList>
    </citation>
    <scope>NUCLEOTIDE SEQUENCE [LARGE SCALE GENOMIC DNA]</scope>
    <source>
        <strain evidence="2 3">PCC 7420</strain>
    </source>
</reference>
<dbReference type="eggNOG" id="COG0438">
    <property type="taxonomic scope" value="Bacteria"/>
</dbReference>
<dbReference type="HOGENOM" id="CLU_044324_0_0_3"/>
<dbReference type="GO" id="GO:0009103">
    <property type="term" value="P:lipopolysaccharide biosynthetic process"/>
    <property type="evidence" value="ECO:0007669"/>
    <property type="project" value="TreeGrafter"/>
</dbReference>
<dbReference type="STRING" id="118168.MC7420_2020"/>
<evidence type="ECO:0000313" key="3">
    <source>
        <dbReference type="Proteomes" id="UP000003835"/>
    </source>
</evidence>
<organism evidence="2 3">
    <name type="scientific">Coleofasciculus chthonoplastes PCC 7420</name>
    <dbReference type="NCBI Taxonomy" id="118168"/>
    <lineage>
        <taxon>Bacteria</taxon>
        <taxon>Bacillati</taxon>
        <taxon>Cyanobacteriota</taxon>
        <taxon>Cyanophyceae</taxon>
        <taxon>Coleofasciculales</taxon>
        <taxon>Coleofasciculaceae</taxon>
        <taxon>Coleofasciculus</taxon>
    </lineage>
</organism>
<accession>B4VM42</accession>
<dbReference type="Pfam" id="PF13692">
    <property type="entry name" value="Glyco_trans_1_4"/>
    <property type="match status" value="1"/>
</dbReference>
<dbReference type="GO" id="GO:0016757">
    <property type="term" value="F:glycosyltransferase activity"/>
    <property type="evidence" value="ECO:0007669"/>
    <property type="project" value="TreeGrafter"/>
</dbReference>
<name>B4VM42_9CYAN</name>
<dbReference type="Proteomes" id="UP000003835">
    <property type="component" value="Unassembled WGS sequence"/>
</dbReference>
<gene>
    <name evidence="2" type="ORF">MC7420_2020</name>
</gene>
<evidence type="ECO:0000256" key="1">
    <source>
        <dbReference type="ARBA" id="ARBA00022679"/>
    </source>
</evidence>
<keyword evidence="3" id="KW-1185">Reference proteome</keyword>
<proteinExistence type="predicted"/>
<dbReference type="Gene3D" id="3.40.50.2000">
    <property type="entry name" value="Glycogen Phosphorylase B"/>
    <property type="match status" value="2"/>
</dbReference>
<keyword evidence="1 2" id="KW-0808">Transferase</keyword>